<feature type="domain" description="WGR" evidence="19">
    <location>
        <begin position="215"/>
        <end position="315"/>
    </location>
</feature>
<dbReference type="KEGG" id="smo:SELMODRAFT_73333"/>
<evidence type="ECO:0000313" key="21">
    <source>
        <dbReference type="Proteomes" id="UP000001514"/>
    </source>
</evidence>
<evidence type="ECO:0000256" key="10">
    <source>
        <dbReference type="ARBA" id="ARBA00022833"/>
    </source>
</evidence>
<dbReference type="PANTHER" id="PTHR10459:SF106">
    <property type="entry name" value="PROTEIN ADP-RIBOSYLTRANSFERASE PARP3"/>
    <property type="match status" value="1"/>
</dbReference>
<evidence type="ECO:0000256" key="11">
    <source>
        <dbReference type="ARBA" id="ARBA00023027"/>
    </source>
</evidence>
<dbReference type="GO" id="GO:0140806">
    <property type="term" value="F:NAD+-protein-aspartate ADP-ribosyltransferase activity"/>
    <property type="evidence" value="ECO:0007669"/>
    <property type="project" value="RHEA"/>
</dbReference>
<evidence type="ECO:0000256" key="6">
    <source>
        <dbReference type="ARBA" id="ARBA00022695"/>
    </source>
</evidence>
<dbReference type="Pfam" id="PF02877">
    <property type="entry name" value="PARP_reg"/>
    <property type="match status" value="1"/>
</dbReference>
<dbReference type="EMBL" id="GL377565">
    <property type="protein sequence ID" value="EFJ38160.1"/>
    <property type="molecule type" value="Genomic_DNA"/>
</dbReference>
<dbReference type="Gene3D" id="3.90.640.80">
    <property type="match status" value="1"/>
</dbReference>
<dbReference type="InterPro" id="IPR004102">
    <property type="entry name" value="Poly(ADP-ribose)pol_reg_dom"/>
</dbReference>
<proteinExistence type="inferred from homology"/>
<evidence type="ECO:0000256" key="7">
    <source>
        <dbReference type="ARBA" id="ARBA00022723"/>
    </source>
</evidence>
<dbReference type="HOGENOM" id="CLU_004841_0_1_1"/>
<evidence type="ECO:0000313" key="20">
    <source>
        <dbReference type="EMBL" id="EFJ38160.1"/>
    </source>
</evidence>
<keyword evidence="4 15" id="KW-0328">Glycosyltransferase</keyword>
<keyword evidence="5 15" id="KW-0808">Transferase</keyword>
<evidence type="ECO:0000259" key="18">
    <source>
        <dbReference type="PROSITE" id="PS51060"/>
    </source>
</evidence>
<dbReference type="Pfam" id="PF00644">
    <property type="entry name" value="PARP"/>
    <property type="match status" value="1"/>
</dbReference>
<dbReference type="PANTHER" id="PTHR10459">
    <property type="entry name" value="DNA LIGASE"/>
    <property type="match status" value="1"/>
</dbReference>
<evidence type="ECO:0000256" key="13">
    <source>
        <dbReference type="ARBA" id="ARBA00024347"/>
    </source>
</evidence>
<evidence type="ECO:0000256" key="1">
    <source>
        <dbReference type="ARBA" id="ARBA00000438"/>
    </source>
</evidence>
<organism evidence="21">
    <name type="scientific">Selaginella moellendorffii</name>
    <name type="common">Spikemoss</name>
    <dbReference type="NCBI Taxonomy" id="88036"/>
    <lineage>
        <taxon>Eukaryota</taxon>
        <taxon>Viridiplantae</taxon>
        <taxon>Streptophyta</taxon>
        <taxon>Embryophyta</taxon>
        <taxon>Tracheophyta</taxon>
        <taxon>Lycopodiopsida</taxon>
        <taxon>Selaginellales</taxon>
        <taxon>Selaginellaceae</taxon>
        <taxon>Selaginella</taxon>
    </lineage>
</organism>
<dbReference type="FunFam" id="3.90.228.10:FF:000010">
    <property type="entry name" value="Poly [ADP-ribose] polymerase"/>
    <property type="match status" value="1"/>
</dbReference>
<dbReference type="PROSITE" id="PS52007">
    <property type="entry name" value="PADR1"/>
    <property type="match status" value="1"/>
</dbReference>
<keyword evidence="7" id="KW-0479">Metal-binding</keyword>
<gene>
    <name evidence="20" type="ORF">SELMODRAFT_73333</name>
</gene>
<dbReference type="InterPro" id="IPR036930">
    <property type="entry name" value="WGR_dom_sf"/>
</dbReference>
<dbReference type="SUPFAM" id="SSF52113">
    <property type="entry name" value="BRCT domain"/>
    <property type="match status" value="1"/>
</dbReference>
<dbReference type="GO" id="GO:0003950">
    <property type="term" value="F:NAD+ poly-ADP-ribosyltransferase activity"/>
    <property type="evidence" value="ECO:0000318"/>
    <property type="project" value="GO_Central"/>
</dbReference>
<evidence type="ECO:0000256" key="4">
    <source>
        <dbReference type="ARBA" id="ARBA00022676"/>
    </source>
</evidence>
<dbReference type="PROSITE" id="PS51059">
    <property type="entry name" value="PARP_CATALYTIC"/>
    <property type="match status" value="1"/>
</dbReference>
<evidence type="ECO:0000256" key="3">
    <source>
        <dbReference type="ARBA" id="ARBA00004123"/>
    </source>
</evidence>
<evidence type="ECO:0000256" key="14">
    <source>
        <dbReference type="ARBA" id="ARBA00024945"/>
    </source>
</evidence>
<keyword evidence="12" id="KW-0539">Nucleus</keyword>
<comment type="catalytic activity">
    <reaction evidence="2">
        <text>L-glutamyl-[protein] + NAD(+) = 5-O-(ADP-D-ribosyl)-L-glutamyl-[protein] + nicotinamide</text>
        <dbReference type="Rhea" id="RHEA:58224"/>
        <dbReference type="Rhea" id="RHEA-COMP:10208"/>
        <dbReference type="Rhea" id="RHEA-COMP:15089"/>
        <dbReference type="ChEBI" id="CHEBI:17154"/>
        <dbReference type="ChEBI" id="CHEBI:29973"/>
        <dbReference type="ChEBI" id="CHEBI:57540"/>
        <dbReference type="ChEBI" id="CHEBI:142540"/>
    </reaction>
</comment>
<dbReference type="PROSITE" id="PS50172">
    <property type="entry name" value="BRCT"/>
    <property type="match status" value="1"/>
</dbReference>
<sequence length="696" mass="78016">DQMMYGPLEPCPSCGGALKFAVHEYTCTGYISEWSKCGFSTKNVPRKKEPLKIPKQLKNDYITKRPVRHTEDSAKPAPGKPFSGMHILLAGRTKRPQYKLRGDFEKHGGKVAHALKEGITCLVVAESDLSSGVYAKIGDARSKNIPVVKESWLQDCLSKNEVLDFAPYLFGAQAEGDKRAAKKQQVDQGPVVRFLQIKLAGKKYVHKDSELDKEGGRVFEHEGIVYNCAFSICDQTSGLNHCAAQQLVQVPDGTLYFYHKRGRLATGVPVNERMDEQTDVNKAIHNFAALFKEITGNEFEAWEREKKFTKKRSKFYPVDMDDVCDARAGGLQDQQLGVVAVHCKLDPKVARFCKCLFSQAVYRHAMFEMGINSPELPLGSLSEFHFKRCEECLLEFADFLQKESDSKKHEQMCLDFSNKWFSLVPSTHPTVISDIAHLTELGASVLESLKAISVASHIIGDMTGDTLDDPLSDRYAKLNSTMTCVDKESDDYKMVQKYLEKTYEPVKYDDVSVSIVMEELFMVESSAGPSFEEVDNLKNKVLLWCGTRTCNLISTLAQGMQPAIYNAPVPGYMFGKGLYCTDASCKAASYAFTGVDRPEGFLMLAVVGLGDNVLELPKPEEDVAKYEREKVAIKALGKKLPDSSEYFKWKNNITVPCGALKSSGRDDCTLDYNEYVVYDPKQVKLQYIVQVRYEEK</sequence>
<dbReference type="SMART" id="SM00292">
    <property type="entry name" value="BRCT"/>
    <property type="match status" value="1"/>
</dbReference>
<dbReference type="Proteomes" id="UP000001514">
    <property type="component" value="Unassembled WGS sequence"/>
</dbReference>
<evidence type="ECO:0000256" key="12">
    <source>
        <dbReference type="ARBA" id="ARBA00023242"/>
    </source>
</evidence>
<name>D8QNS9_SELML</name>
<dbReference type="InterPro" id="IPR036420">
    <property type="entry name" value="BRCT_dom_sf"/>
</dbReference>
<accession>D8QNS9</accession>
<evidence type="ECO:0000259" key="19">
    <source>
        <dbReference type="PROSITE" id="PS51977"/>
    </source>
</evidence>
<dbReference type="STRING" id="88036.D8QNS9"/>
<dbReference type="Pfam" id="PF00533">
    <property type="entry name" value="BRCT"/>
    <property type="match status" value="1"/>
</dbReference>
<dbReference type="InterPro" id="IPR008893">
    <property type="entry name" value="WGR_domain"/>
</dbReference>
<dbReference type="InterPro" id="IPR036616">
    <property type="entry name" value="Poly(ADP-ribose)pol_reg_dom_sf"/>
</dbReference>
<evidence type="ECO:0000259" key="17">
    <source>
        <dbReference type="PROSITE" id="PS51059"/>
    </source>
</evidence>
<dbReference type="SUPFAM" id="SSF56399">
    <property type="entry name" value="ADP-ribosylation"/>
    <property type="match status" value="1"/>
</dbReference>
<dbReference type="eggNOG" id="KOG1037">
    <property type="taxonomic scope" value="Eukaryota"/>
</dbReference>
<dbReference type="Gene3D" id="3.90.228.10">
    <property type="match status" value="1"/>
</dbReference>
<comment type="function">
    <text evidence="14">Involved in the base excision repair (BER) pathway, by catalyzing the poly(ADP-ribosyl)ation of a limited number of acceptor proteins involved in chromatin architecture and in DNA metabolism. This modification follows DNA damages and appears as an obligatory step in a detection/signaling pathway leading to the reparation of DNA strand breaks.</text>
</comment>
<reference evidence="20 21" key="1">
    <citation type="journal article" date="2011" name="Science">
        <title>The Selaginella genome identifies genetic changes associated with the evolution of vascular plants.</title>
        <authorList>
            <person name="Banks J.A."/>
            <person name="Nishiyama T."/>
            <person name="Hasebe M."/>
            <person name="Bowman J.L."/>
            <person name="Gribskov M."/>
            <person name="dePamphilis C."/>
            <person name="Albert V.A."/>
            <person name="Aono N."/>
            <person name="Aoyama T."/>
            <person name="Ambrose B.A."/>
            <person name="Ashton N.W."/>
            <person name="Axtell M.J."/>
            <person name="Barker E."/>
            <person name="Barker M.S."/>
            <person name="Bennetzen J.L."/>
            <person name="Bonawitz N.D."/>
            <person name="Chapple C."/>
            <person name="Cheng C."/>
            <person name="Correa L.G."/>
            <person name="Dacre M."/>
            <person name="DeBarry J."/>
            <person name="Dreyer I."/>
            <person name="Elias M."/>
            <person name="Engstrom E.M."/>
            <person name="Estelle M."/>
            <person name="Feng L."/>
            <person name="Finet C."/>
            <person name="Floyd S.K."/>
            <person name="Frommer W.B."/>
            <person name="Fujita T."/>
            <person name="Gramzow L."/>
            <person name="Gutensohn M."/>
            <person name="Harholt J."/>
            <person name="Hattori M."/>
            <person name="Heyl A."/>
            <person name="Hirai T."/>
            <person name="Hiwatashi Y."/>
            <person name="Ishikawa M."/>
            <person name="Iwata M."/>
            <person name="Karol K.G."/>
            <person name="Koehler B."/>
            <person name="Kolukisaoglu U."/>
            <person name="Kubo M."/>
            <person name="Kurata T."/>
            <person name="Lalonde S."/>
            <person name="Li K."/>
            <person name="Li Y."/>
            <person name="Litt A."/>
            <person name="Lyons E."/>
            <person name="Manning G."/>
            <person name="Maruyama T."/>
            <person name="Michael T.P."/>
            <person name="Mikami K."/>
            <person name="Miyazaki S."/>
            <person name="Morinaga S."/>
            <person name="Murata T."/>
            <person name="Mueller-Roeber B."/>
            <person name="Nelson D.R."/>
            <person name="Obara M."/>
            <person name="Oguri Y."/>
            <person name="Olmstead R.G."/>
            <person name="Onodera N."/>
            <person name="Petersen B.L."/>
            <person name="Pils B."/>
            <person name="Prigge M."/>
            <person name="Rensing S.A."/>
            <person name="Riano-Pachon D.M."/>
            <person name="Roberts A.W."/>
            <person name="Sato Y."/>
            <person name="Scheller H.V."/>
            <person name="Schulz B."/>
            <person name="Schulz C."/>
            <person name="Shakirov E.V."/>
            <person name="Shibagaki N."/>
            <person name="Shinohara N."/>
            <person name="Shippen D.E."/>
            <person name="Soerensen I."/>
            <person name="Sotooka R."/>
            <person name="Sugimoto N."/>
            <person name="Sugita M."/>
            <person name="Sumikawa N."/>
            <person name="Tanurdzic M."/>
            <person name="Theissen G."/>
            <person name="Ulvskov P."/>
            <person name="Wakazuki S."/>
            <person name="Weng J.K."/>
            <person name="Willats W.W."/>
            <person name="Wipf D."/>
            <person name="Wolf P.G."/>
            <person name="Yang L."/>
            <person name="Zimmer A.D."/>
            <person name="Zhu Q."/>
            <person name="Mitros T."/>
            <person name="Hellsten U."/>
            <person name="Loque D."/>
            <person name="Otillar R."/>
            <person name="Salamov A."/>
            <person name="Schmutz J."/>
            <person name="Shapiro H."/>
            <person name="Lindquist E."/>
            <person name="Lucas S."/>
            <person name="Rokhsar D."/>
            <person name="Grigoriev I.V."/>
        </authorList>
    </citation>
    <scope>NUCLEOTIDE SEQUENCE [LARGE SCALE GENOMIC DNA]</scope>
</reference>
<dbReference type="PROSITE" id="PS51060">
    <property type="entry name" value="PARP_ALPHA_HD"/>
    <property type="match status" value="1"/>
</dbReference>
<dbReference type="GO" id="GO:0016779">
    <property type="term" value="F:nucleotidyltransferase activity"/>
    <property type="evidence" value="ECO:0007669"/>
    <property type="project" value="UniProtKB-KW"/>
</dbReference>
<dbReference type="CDD" id="cd01437">
    <property type="entry name" value="parp_like"/>
    <property type="match status" value="1"/>
</dbReference>
<dbReference type="InterPro" id="IPR001357">
    <property type="entry name" value="BRCT_dom"/>
</dbReference>
<keyword evidence="6" id="KW-0548">Nucleotidyltransferase</keyword>
<dbReference type="Gene3D" id="3.40.50.10190">
    <property type="entry name" value="BRCT domain"/>
    <property type="match status" value="1"/>
</dbReference>
<evidence type="ECO:0000256" key="5">
    <source>
        <dbReference type="ARBA" id="ARBA00022679"/>
    </source>
</evidence>
<dbReference type="GO" id="GO:0140807">
    <property type="term" value="F:NAD+-protein-glutamate ADP-ribosyltransferase activity"/>
    <property type="evidence" value="ECO:0007669"/>
    <property type="project" value="RHEA"/>
</dbReference>
<evidence type="ECO:0000256" key="2">
    <source>
        <dbReference type="ARBA" id="ARBA00000459"/>
    </source>
</evidence>
<dbReference type="SUPFAM" id="SSF47587">
    <property type="entry name" value="Domain of poly(ADP-ribose) polymerase"/>
    <property type="match status" value="1"/>
</dbReference>
<dbReference type="Gramene" id="EFJ38160">
    <property type="protein sequence ID" value="EFJ38160"/>
    <property type="gene ID" value="SELMODRAFT_73333"/>
</dbReference>
<dbReference type="SUPFAM" id="SSF142921">
    <property type="entry name" value="WGR domain-like"/>
    <property type="match status" value="1"/>
</dbReference>
<keyword evidence="9" id="KW-0863">Zinc-finger</keyword>
<comment type="catalytic activity">
    <reaction evidence="1">
        <text>L-aspartyl-[protein] + NAD(+) = 4-O-(ADP-D-ribosyl)-L-aspartyl-[protein] + nicotinamide</text>
        <dbReference type="Rhea" id="RHEA:54424"/>
        <dbReference type="Rhea" id="RHEA-COMP:9867"/>
        <dbReference type="Rhea" id="RHEA-COMP:13832"/>
        <dbReference type="ChEBI" id="CHEBI:17154"/>
        <dbReference type="ChEBI" id="CHEBI:29961"/>
        <dbReference type="ChEBI" id="CHEBI:57540"/>
        <dbReference type="ChEBI" id="CHEBI:138102"/>
    </reaction>
</comment>
<evidence type="ECO:0000256" key="9">
    <source>
        <dbReference type="ARBA" id="ARBA00022771"/>
    </source>
</evidence>
<keyword evidence="21" id="KW-1185">Reference proteome</keyword>
<keyword evidence="8" id="KW-0013">ADP-ribosylation</keyword>
<dbReference type="AlphaFoldDB" id="D8QNS9"/>
<feature type="domain" description="PARP alpha-helical" evidence="18">
    <location>
        <begin position="342"/>
        <end position="460"/>
    </location>
</feature>
<dbReference type="PROSITE" id="PS51977">
    <property type="entry name" value="WGR"/>
    <property type="match status" value="1"/>
</dbReference>
<dbReference type="GO" id="GO:0005730">
    <property type="term" value="C:nucleolus"/>
    <property type="evidence" value="ECO:0000318"/>
    <property type="project" value="GO_Central"/>
</dbReference>
<evidence type="ECO:0000256" key="15">
    <source>
        <dbReference type="RuleBase" id="RU362114"/>
    </source>
</evidence>
<evidence type="ECO:0000256" key="8">
    <source>
        <dbReference type="ARBA" id="ARBA00022765"/>
    </source>
</evidence>
<keyword evidence="11 15" id="KW-0520">NAD</keyword>
<dbReference type="GO" id="GO:0006302">
    <property type="term" value="P:double-strand break repair"/>
    <property type="evidence" value="ECO:0000318"/>
    <property type="project" value="GO_Central"/>
</dbReference>
<protein>
    <recommendedName>
        <fullName evidence="15">Poly [ADP-ribose] polymerase</fullName>
        <shortName evidence="15">PARP</shortName>
        <ecNumber evidence="15">2.4.2.-</ecNumber>
    </recommendedName>
</protein>
<dbReference type="InParanoid" id="D8QNS9"/>
<dbReference type="CDD" id="cd17747">
    <property type="entry name" value="BRCT_PARP1"/>
    <property type="match status" value="1"/>
</dbReference>
<feature type="non-terminal residue" evidence="20">
    <location>
        <position position="1"/>
    </location>
</feature>
<keyword evidence="10" id="KW-0862">Zinc</keyword>
<dbReference type="InterPro" id="IPR050800">
    <property type="entry name" value="ARTD/PARP"/>
</dbReference>
<comment type="similarity">
    <text evidence="13">Belongs to the ARTD/PARP family.</text>
</comment>
<dbReference type="SMART" id="SM01335">
    <property type="entry name" value="PADR1"/>
    <property type="match status" value="1"/>
</dbReference>
<dbReference type="SMART" id="SM00773">
    <property type="entry name" value="WGR"/>
    <property type="match status" value="1"/>
</dbReference>
<dbReference type="OMA" id="CACSICE"/>
<dbReference type="EC" id="2.4.2.-" evidence="15"/>
<dbReference type="GO" id="GO:0008270">
    <property type="term" value="F:zinc ion binding"/>
    <property type="evidence" value="ECO:0007669"/>
    <property type="project" value="UniProtKB-KW"/>
</dbReference>
<feature type="domain" description="BRCT" evidence="16">
    <location>
        <begin position="77"/>
        <end position="170"/>
    </location>
</feature>
<feature type="domain" description="PARP catalytic" evidence="17">
    <location>
        <begin position="469"/>
        <end position="696"/>
    </location>
</feature>
<dbReference type="InterPro" id="IPR012317">
    <property type="entry name" value="Poly(ADP-ribose)pol_cat_dom"/>
</dbReference>
<dbReference type="InterPro" id="IPR012982">
    <property type="entry name" value="PARP1-like_PADR1_Zn_ribbon"/>
</dbReference>
<dbReference type="Pfam" id="PF08063">
    <property type="entry name" value="Zn_ribbon_PADR1"/>
    <property type="match status" value="1"/>
</dbReference>
<evidence type="ECO:0000259" key="16">
    <source>
        <dbReference type="PROSITE" id="PS50172"/>
    </source>
</evidence>
<comment type="subcellular location">
    <subcellularLocation>
        <location evidence="3">Nucleus</location>
    </subcellularLocation>
</comment>
<dbReference type="Gene3D" id="1.20.142.10">
    <property type="entry name" value="Poly(ADP-ribose) polymerase, regulatory domain"/>
    <property type="match status" value="1"/>
</dbReference>